<dbReference type="EMBL" id="SBLB01000018">
    <property type="protein sequence ID" value="RYC66248.1"/>
    <property type="molecule type" value="Genomic_DNA"/>
</dbReference>
<comment type="caution">
    <text evidence="1">The sequence shown here is derived from an EMBL/GenBank/DDBJ whole genome shotgun (WGS) entry which is preliminary data.</text>
</comment>
<accession>A0A4V1RVC1</accession>
<dbReference type="AlphaFoldDB" id="A0A4V1RVC1"/>
<keyword evidence="2" id="KW-1185">Reference proteome</keyword>
<gene>
    <name evidence="1" type="ORF">EQG79_30560</name>
</gene>
<organism evidence="1 2">
    <name type="scientific">Spirosoma sordidisoli</name>
    <dbReference type="NCBI Taxonomy" id="2502893"/>
    <lineage>
        <taxon>Bacteria</taxon>
        <taxon>Pseudomonadati</taxon>
        <taxon>Bacteroidota</taxon>
        <taxon>Cytophagia</taxon>
        <taxon>Cytophagales</taxon>
        <taxon>Cytophagaceae</taxon>
        <taxon>Spirosoma</taxon>
    </lineage>
</organism>
<evidence type="ECO:0000313" key="1">
    <source>
        <dbReference type="EMBL" id="RYC66248.1"/>
    </source>
</evidence>
<name>A0A4V1RVC1_9BACT</name>
<dbReference type="RefSeq" id="WP_129607007.1">
    <property type="nucleotide sequence ID" value="NZ_SBLB01000018.1"/>
</dbReference>
<sequence>MTDKIVEFPISKIGNYDHLTEREIVYQLRLEAIELINRLNTRKTYLPLGTDMEGLHTINQLCIEHGFGTLDFTDIKPVNVAQMGYLSED</sequence>
<protein>
    <submittedName>
        <fullName evidence="1">Uncharacterized protein</fullName>
    </submittedName>
</protein>
<proteinExistence type="predicted"/>
<reference evidence="1 2" key="1">
    <citation type="submission" date="2019-01" db="EMBL/GenBank/DDBJ databases">
        <title>Spirosoma flava sp. nov., a propanil-degrading bacterium isolated from herbicide-contaminated soil.</title>
        <authorList>
            <person name="Zhang L."/>
            <person name="Jiang J.-D."/>
        </authorList>
    </citation>
    <scope>NUCLEOTIDE SEQUENCE [LARGE SCALE GENOMIC DNA]</scope>
    <source>
        <strain evidence="1 2">TY50</strain>
    </source>
</reference>
<evidence type="ECO:0000313" key="2">
    <source>
        <dbReference type="Proteomes" id="UP000290407"/>
    </source>
</evidence>
<dbReference type="Proteomes" id="UP000290407">
    <property type="component" value="Unassembled WGS sequence"/>
</dbReference>